<dbReference type="AlphaFoldDB" id="A0A9X0CM99"/>
<proteinExistence type="predicted"/>
<organism evidence="1 2">
    <name type="scientific">Desmophyllum pertusum</name>
    <dbReference type="NCBI Taxonomy" id="174260"/>
    <lineage>
        <taxon>Eukaryota</taxon>
        <taxon>Metazoa</taxon>
        <taxon>Cnidaria</taxon>
        <taxon>Anthozoa</taxon>
        <taxon>Hexacorallia</taxon>
        <taxon>Scleractinia</taxon>
        <taxon>Caryophylliina</taxon>
        <taxon>Caryophylliidae</taxon>
        <taxon>Desmophyllum</taxon>
    </lineage>
</organism>
<dbReference type="GO" id="GO:0008154">
    <property type="term" value="P:actin polymerization or depolymerization"/>
    <property type="evidence" value="ECO:0007669"/>
    <property type="project" value="TreeGrafter"/>
</dbReference>
<dbReference type="GO" id="GO:0051015">
    <property type="term" value="F:actin filament binding"/>
    <property type="evidence" value="ECO:0007669"/>
    <property type="project" value="InterPro"/>
</dbReference>
<evidence type="ECO:0008006" key="3">
    <source>
        <dbReference type="Google" id="ProtNLM"/>
    </source>
</evidence>
<keyword evidence="2" id="KW-1185">Reference proteome</keyword>
<dbReference type="GO" id="GO:0005737">
    <property type="term" value="C:cytoplasm"/>
    <property type="evidence" value="ECO:0007669"/>
    <property type="project" value="TreeGrafter"/>
</dbReference>
<reference evidence="1" key="1">
    <citation type="submission" date="2023-01" db="EMBL/GenBank/DDBJ databases">
        <title>Genome assembly of the deep-sea coral Lophelia pertusa.</title>
        <authorList>
            <person name="Herrera S."/>
            <person name="Cordes E."/>
        </authorList>
    </citation>
    <scope>NUCLEOTIDE SEQUENCE</scope>
    <source>
        <strain evidence="1">USNM1676648</strain>
        <tissue evidence="1">Polyp</tissue>
    </source>
</reference>
<evidence type="ECO:0000313" key="1">
    <source>
        <dbReference type="EMBL" id="KAJ7360070.1"/>
    </source>
</evidence>
<protein>
    <recommendedName>
        <fullName evidence="3">Gelsolin</fullName>
    </recommendedName>
</protein>
<comment type="caution">
    <text evidence="1">The sequence shown here is derived from an EMBL/GenBank/DDBJ whole genome shotgun (WGS) entry which is preliminary data.</text>
</comment>
<dbReference type="Gene3D" id="3.40.20.10">
    <property type="entry name" value="Severin"/>
    <property type="match status" value="1"/>
</dbReference>
<dbReference type="OrthoDB" id="6375767at2759"/>
<evidence type="ECO:0000313" key="2">
    <source>
        <dbReference type="Proteomes" id="UP001163046"/>
    </source>
</evidence>
<gene>
    <name evidence="1" type="ORF">OS493_019162</name>
</gene>
<sequence>MSGLVKPKKRLWQDTNLEFFGSDTEKQVKKSSAMTEKAWKGCGKKVGIKIWRIVKFKVTDWPVEDYGKFYEGDSYIILRTYKKDPKSEELDHDVHFWIGKLLH</sequence>
<dbReference type="GO" id="GO:0015629">
    <property type="term" value="C:actin cytoskeleton"/>
    <property type="evidence" value="ECO:0007669"/>
    <property type="project" value="TreeGrafter"/>
</dbReference>
<name>A0A9X0CM99_9CNID</name>
<dbReference type="PANTHER" id="PTHR11977">
    <property type="entry name" value="VILLIN"/>
    <property type="match status" value="1"/>
</dbReference>
<dbReference type="EMBL" id="MU827312">
    <property type="protein sequence ID" value="KAJ7360070.1"/>
    <property type="molecule type" value="Genomic_DNA"/>
</dbReference>
<dbReference type="SUPFAM" id="SSF55753">
    <property type="entry name" value="Actin depolymerizing proteins"/>
    <property type="match status" value="1"/>
</dbReference>
<dbReference type="Proteomes" id="UP001163046">
    <property type="component" value="Unassembled WGS sequence"/>
</dbReference>
<dbReference type="InterPro" id="IPR029006">
    <property type="entry name" value="ADF-H/Gelsolin-like_dom_sf"/>
</dbReference>
<dbReference type="InterPro" id="IPR007122">
    <property type="entry name" value="Villin/Gelsolin"/>
</dbReference>
<accession>A0A9X0CM99</accession>
<dbReference type="PANTHER" id="PTHR11977:SF130">
    <property type="entry name" value="SEVERIN"/>
    <property type="match status" value="1"/>
</dbReference>